<dbReference type="EMBL" id="JASCZI010121081">
    <property type="protein sequence ID" value="MED6159559.1"/>
    <property type="molecule type" value="Genomic_DNA"/>
</dbReference>
<accession>A0ABU6UES3</accession>
<protein>
    <submittedName>
        <fullName evidence="1">Uncharacterized protein</fullName>
    </submittedName>
</protein>
<comment type="caution">
    <text evidence="1">The sequence shown here is derived from an EMBL/GenBank/DDBJ whole genome shotgun (WGS) entry which is preliminary data.</text>
</comment>
<name>A0ABU6UES3_9FABA</name>
<keyword evidence="2" id="KW-1185">Reference proteome</keyword>
<reference evidence="1 2" key="1">
    <citation type="journal article" date="2023" name="Plants (Basel)">
        <title>Bridging the Gap: Combining Genomics and Transcriptomics Approaches to Understand Stylosanthes scabra, an Orphan Legume from the Brazilian Caatinga.</title>
        <authorList>
            <person name="Ferreira-Neto J.R.C."/>
            <person name="da Silva M.D."/>
            <person name="Binneck E."/>
            <person name="de Melo N.F."/>
            <person name="da Silva R.H."/>
            <person name="de Melo A.L.T.M."/>
            <person name="Pandolfi V."/>
            <person name="Bustamante F.O."/>
            <person name="Brasileiro-Vidal A.C."/>
            <person name="Benko-Iseppon A.M."/>
        </authorList>
    </citation>
    <scope>NUCLEOTIDE SEQUENCE [LARGE SCALE GENOMIC DNA]</scope>
    <source>
        <tissue evidence="1">Leaves</tissue>
    </source>
</reference>
<evidence type="ECO:0000313" key="1">
    <source>
        <dbReference type="EMBL" id="MED6159559.1"/>
    </source>
</evidence>
<organism evidence="1 2">
    <name type="scientific">Stylosanthes scabra</name>
    <dbReference type="NCBI Taxonomy" id="79078"/>
    <lineage>
        <taxon>Eukaryota</taxon>
        <taxon>Viridiplantae</taxon>
        <taxon>Streptophyta</taxon>
        <taxon>Embryophyta</taxon>
        <taxon>Tracheophyta</taxon>
        <taxon>Spermatophyta</taxon>
        <taxon>Magnoliopsida</taxon>
        <taxon>eudicotyledons</taxon>
        <taxon>Gunneridae</taxon>
        <taxon>Pentapetalae</taxon>
        <taxon>rosids</taxon>
        <taxon>fabids</taxon>
        <taxon>Fabales</taxon>
        <taxon>Fabaceae</taxon>
        <taxon>Papilionoideae</taxon>
        <taxon>50 kb inversion clade</taxon>
        <taxon>dalbergioids sensu lato</taxon>
        <taxon>Dalbergieae</taxon>
        <taxon>Pterocarpus clade</taxon>
        <taxon>Stylosanthes</taxon>
    </lineage>
</organism>
<evidence type="ECO:0000313" key="2">
    <source>
        <dbReference type="Proteomes" id="UP001341840"/>
    </source>
</evidence>
<dbReference type="Proteomes" id="UP001341840">
    <property type="component" value="Unassembled WGS sequence"/>
</dbReference>
<gene>
    <name evidence="1" type="ORF">PIB30_043338</name>
</gene>
<proteinExistence type="predicted"/>
<sequence length="275" mass="30376">MAETRRRRKHRDGVDGLRKRTTEILSASGTSNARAKGGFFLRHRNRRQRSGVGEEATMGDFSMKGNFKFPPKHYWRILKSADNMKRSSVFAEKFLTKSAARSPLSMPTKNRCDRVQGMPDTTRNTRITVGISVGLFPPIISVGFTVGSCVLTIGSENQQKIRRKRVKTERCVSLSDGEASVRCIRRTVPTLCTAIERKKTPLLPSRRPPSSPPSVAATTVAAACCRAVTGEATVPPSLPAICLTGLCVMAAPVSSHRLWMYDRFYTDRGEQSLSS</sequence>